<sequence>PMPGKNGSQSGPNGPGTEPNHQDLTLPGILHFIQHEWARFEAEKSRWEAEKAELQAQVTFLQGERKGQESLKQDLVRRIKMLEYALKQERAKYHKFKFGTDGNQGDKKGEASDSVSNGPVEGPSEPNSQLPWKDGRQLLRQLCFKEFPMYVLNISEISLGCVSTLPLDAHIFCHSGEQFNKKNPVPPPPQQYSGAGAVWSTVLELFAGPELALQLWFLKGGEFPFGPRCRRSLVAERWGRSNPEHRSRTVRLPSKPLVPEVDDDDDDDSEDALNEFDFLGSGEEGEGGVEVRSSGDGKELENRRSKLQDMLSDFRDVDGLPAQPSVSSAATGQPRSHDVGSLGFSSEVFIMDTIGGGAVSLGELADLTVTNDNDISFDAQDARDAFKKTWNPKFTLRSHFDGIRALAFHHSEPVLLTASEDCTLKLWNLQKTVTAKKNAALDVEPIYAFRAHRGAVLALVMGSNGENCYSGGVDGTVRCWKIPDFNMDPYDNYADPGILCSVLNGHTDAVWGLAFSSCQNRLASCSADGTVRIWDTTSHPSCVSIYNKDNEGRIPSSVAFGSAEPAHVVASYSSGDTVIYDLHTSQPIITLESKVANGSSHINRVVSHPSQPITITAHDDRGIRFLDNRTGKVIHSMVAHLDAVTCLAVDPNGVYLMSGSHDCSIRLWNLENRTCVQEITAHRKKHDEAIHDVVFHPSKPFIASAGADALAKVFI</sequence>
<dbReference type="GO" id="GO:0051721">
    <property type="term" value="F:protein phosphatase 2A binding"/>
    <property type="evidence" value="ECO:0007669"/>
    <property type="project" value="TreeGrafter"/>
</dbReference>
<evidence type="ECO:0000256" key="1">
    <source>
        <dbReference type="ARBA" id="ARBA00004496"/>
    </source>
</evidence>
<dbReference type="InterPro" id="IPR001680">
    <property type="entry name" value="WD40_rpt"/>
</dbReference>
<dbReference type="PANTHER" id="PTHR15653:SF1">
    <property type="entry name" value="STRIATIN-4"/>
    <property type="match status" value="1"/>
</dbReference>
<organism evidence="13 14">
    <name type="scientific">Latimeria chalumnae</name>
    <name type="common">Coelacanth</name>
    <dbReference type="NCBI Taxonomy" id="7897"/>
    <lineage>
        <taxon>Eukaryota</taxon>
        <taxon>Metazoa</taxon>
        <taxon>Chordata</taxon>
        <taxon>Craniata</taxon>
        <taxon>Vertebrata</taxon>
        <taxon>Euteleostomi</taxon>
        <taxon>Coelacanthiformes</taxon>
        <taxon>Coelacanthidae</taxon>
        <taxon>Latimeria</taxon>
    </lineage>
</organism>
<dbReference type="Gene3D" id="1.20.5.300">
    <property type="match status" value="1"/>
</dbReference>
<dbReference type="InterPro" id="IPR019775">
    <property type="entry name" value="WD40_repeat_CS"/>
</dbReference>
<dbReference type="InterPro" id="IPR051488">
    <property type="entry name" value="WD_repeat_striatin"/>
</dbReference>
<keyword evidence="5 9" id="KW-0853">WD repeat</keyword>
<keyword evidence="3" id="KW-0963">Cytoplasm</keyword>
<keyword evidence="7" id="KW-0112">Calmodulin-binding</keyword>
<dbReference type="InParanoid" id="H2ZZ06"/>
<dbReference type="EMBL" id="AFYH01111771">
    <property type="status" value="NOT_ANNOTATED_CDS"/>
    <property type="molecule type" value="Genomic_DNA"/>
</dbReference>
<feature type="repeat" description="WD" evidence="9">
    <location>
        <begin position="449"/>
        <end position="482"/>
    </location>
</feature>
<dbReference type="GeneTree" id="ENSGT00950000183095"/>
<feature type="repeat" description="WD" evidence="9">
    <location>
        <begin position="396"/>
        <end position="437"/>
    </location>
</feature>
<evidence type="ECO:0000256" key="2">
    <source>
        <dbReference type="ARBA" id="ARBA00009616"/>
    </source>
</evidence>
<feature type="region of interest" description="Disordered" evidence="11">
    <location>
        <begin position="97"/>
        <end position="132"/>
    </location>
</feature>
<dbReference type="PROSITE" id="PS50294">
    <property type="entry name" value="WD_REPEATS_REGION"/>
    <property type="match status" value="4"/>
</dbReference>
<feature type="coiled-coil region" evidence="10">
    <location>
        <begin position="37"/>
        <end position="92"/>
    </location>
</feature>
<gene>
    <name evidence="13" type="primary">STRN4</name>
</gene>
<dbReference type="PANTHER" id="PTHR15653">
    <property type="entry name" value="STRIATIN"/>
    <property type="match status" value="1"/>
</dbReference>
<dbReference type="InterPro" id="IPR036322">
    <property type="entry name" value="WD40_repeat_dom_sf"/>
</dbReference>
<dbReference type="eggNOG" id="KOG0642">
    <property type="taxonomic scope" value="Eukaryota"/>
</dbReference>
<feature type="region of interest" description="Disordered" evidence="11">
    <location>
        <begin position="1"/>
        <end position="24"/>
    </location>
</feature>
<dbReference type="GO" id="GO:0005737">
    <property type="term" value="C:cytoplasm"/>
    <property type="evidence" value="ECO:0007669"/>
    <property type="project" value="UniProtKB-SubCell"/>
</dbReference>
<dbReference type="PRINTS" id="PR00320">
    <property type="entry name" value="GPROTEINBRPT"/>
</dbReference>
<evidence type="ECO:0000256" key="3">
    <source>
        <dbReference type="ARBA" id="ARBA00022490"/>
    </source>
</evidence>
<feature type="compositionally biased region" description="Polar residues" evidence="11">
    <location>
        <begin position="1"/>
        <end position="12"/>
    </location>
</feature>
<dbReference type="Proteomes" id="UP000008672">
    <property type="component" value="Unassembled WGS sequence"/>
</dbReference>
<evidence type="ECO:0000256" key="10">
    <source>
        <dbReference type="SAM" id="Coils"/>
    </source>
</evidence>
<evidence type="ECO:0000256" key="8">
    <source>
        <dbReference type="ARBA" id="ARBA00023054"/>
    </source>
</evidence>
<keyword evidence="6" id="KW-0677">Repeat</keyword>
<evidence type="ECO:0000313" key="13">
    <source>
        <dbReference type="Ensembl" id="ENSLACP00000002627.1"/>
    </source>
</evidence>
<dbReference type="InterPro" id="IPR020472">
    <property type="entry name" value="WD40_PAC1"/>
</dbReference>
<dbReference type="FunFam" id="2.130.10.10:FF:000058">
    <property type="entry name" value="striatin isoform X1"/>
    <property type="match status" value="1"/>
</dbReference>
<feature type="domain" description="Striatin N-terminal" evidence="12">
    <location>
        <begin position="25"/>
        <end position="112"/>
    </location>
</feature>
<dbReference type="GO" id="GO:0044877">
    <property type="term" value="F:protein-containing complex binding"/>
    <property type="evidence" value="ECO:0007669"/>
    <property type="project" value="TreeGrafter"/>
</dbReference>
<feature type="repeat" description="WD" evidence="9">
    <location>
        <begin position="637"/>
        <end position="678"/>
    </location>
</feature>
<dbReference type="GO" id="GO:0070016">
    <property type="term" value="F:armadillo repeat domain binding"/>
    <property type="evidence" value="ECO:0007669"/>
    <property type="project" value="TreeGrafter"/>
</dbReference>
<dbReference type="EMBL" id="AFYH01111775">
    <property type="status" value="NOT_ANNOTATED_CDS"/>
    <property type="molecule type" value="Genomic_DNA"/>
</dbReference>
<evidence type="ECO:0000256" key="7">
    <source>
        <dbReference type="ARBA" id="ARBA00022860"/>
    </source>
</evidence>
<dbReference type="PROSITE" id="PS00678">
    <property type="entry name" value="WD_REPEATS_1"/>
    <property type="match status" value="3"/>
</dbReference>
<dbReference type="EMBL" id="AFYH01111772">
    <property type="status" value="NOT_ANNOTATED_CDS"/>
    <property type="molecule type" value="Genomic_DNA"/>
</dbReference>
<dbReference type="Pfam" id="PF08232">
    <property type="entry name" value="Striatin"/>
    <property type="match status" value="1"/>
</dbReference>
<evidence type="ECO:0000256" key="6">
    <source>
        <dbReference type="ARBA" id="ARBA00022737"/>
    </source>
</evidence>
<dbReference type="EMBL" id="AFYH01111774">
    <property type="status" value="NOT_ANNOTATED_CDS"/>
    <property type="molecule type" value="Genomic_DNA"/>
</dbReference>
<dbReference type="OMA" id="RCSMELN"/>
<dbReference type="PROSITE" id="PS50082">
    <property type="entry name" value="WD_REPEATS_2"/>
    <property type="match status" value="4"/>
</dbReference>
<evidence type="ECO:0000256" key="11">
    <source>
        <dbReference type="SAM" id="MobiDB-lite"/>
    </source>
</evidence>
<dbReference type="STRING" id="7897.ENSLACP00000002627"/>
<evidence type="ECO:0000256" key="5">
    <source>
        <dbReference type="ARBA" id="ARBA00022574"/>
    </source>
</evidence>
<evidence type="ECO:0000256" key="9">
    <source>
        <dbReference type="PROSITE-ProRule" id="PRU00221"/>
    </source>
</evidence>
<dbReference type="Ensembl" id="ENSLACT00000002648.1">
    <property type="protein sequence ID" value="ENSLACP00000002627.1"/>
    <property type="gene ID" value="ENSLACG00000002349.1"/>
</dbReference>
<dbReference type="Gene3D" id="2.130.10.10">
    <property type="entry name" value="YVTN repeat-like/Quinoprotein amine dehydrogenase"/>
    <property type="match status" value="2"/>
</dbReference>
<dbReference type="Pfam" id="PF00400">
    <property type="entry name" value="WD40"/>
    <property type="match status" value="5"/>
</dbReference>
<dbReference type="HOGENOM" id="CLU_009108_2_0_1"/>
<reference evidence="13" key="3">
    <citation type="submission" date="2025-09" db="UniProtKB">
        <authorList>
            <consortium name="Ensembl"/>
        </authorList>
    </citation>
    <scope>IDENTIFICATION</scope>
</reference>
<reference evidence="13" key="2">
    <citation type="submission" date="2025-08" db="UniProtKB">
        <authorList>
            <consortium name="Ensembl"/>
        </authorList>
    </citation>
    <scope>IDENTIFICATION</scope>
</reference>
<dbReference type="InterPro" id="IPR013258">
    <property type="entry name" value="Striatin_N"/>
</dbReference>
<dbReference type="GO" id="GO:0030425">
    <property type="term" value="C:dendrite"/>
    <property type="evidence" value="ECO:0007669"/>
    <property type="project" value="TreeGrafter"/>
</dbReference>
<feature type="region of interest" description="Disordered" evidence="11">
    <location>
        <begin position="240"/>
        <end position="303"/>
    </location>
</feature>
<comment type="similarity">
    <text evidence="2">Belongs to the WD repeat striatin family.</text>
</comment>
<feature type="repeat" description="WD" evidence="9">
    <location>
        <begin position="503"/>
        <end position="538"/>
    </location>
</feature>
<keyword evidence="14" id="KW-1185">Reference proteome</keyword>
<accession>H2ZZ06</accession>
<dbReference type="EMBL" id="AFYH01111778">
    <property type="status" value="NOT_ANNOTATED_CDS"/>
    <property type="molecule type" value="Genomic_DNA"/>
</dbReference>
<comment type="subcellular location">
    <subcellularLocation>
        <location evidence="1">Cytoplasm</location>
    </subcellularLocation>
</comment>
<dbReference type="FunFam" id="1.20.5.300:FF:000001">
    <property type="entry name" value="striatin isoform X1"/>
    <property type="match status" value="1"/>
</dbReference>
<dbReference type="EMBL" id="AFYH01111777">
    <property type="status" value="NOT_ANNOTATED_CDS"/>
    <property type="molecule type" value="Genomic_DNA"/>
</dbReference>
<keyword evidence="8 10" id="KW-0175">Coiled coil</keyword>
<evidence type="ECO:0000259" key="12">
    <source>
        <dbReference type="Pfam" id="PF08232"/>
    </source>
</evidence>
<dbReference type="GO" id="GO:0005516">
    <property type="term" value="F:calmodulin binding"/>
    <property type="evidence" value="ECO:0007669"/>
    <property type="project" value="UniProtKB-KW"/>
</dbReference>
<feature type="region of interest" description="Disordered" evidence="11">
    <location>
        <begin position="318"/>
        <end position="338"/>
    </location>
</feature>
<feature type="compositionally biased region" description="Acidic residues" evidence="11">
    <location>
        <begin position="260"/>
        <end position="274"/>
    </location>
</feature>
<name>H2ZZ06_LATCH</name>
<dbReference type="SMART" id="SM00320">
    <property type="entry name" value="WD40"/>
    <property type="match status" value="6"/>
</dbReference>
<feature type="compositionally biased region" description="Basic and acidic residues" evidence="11">
    <location>
        <begin position="293"/>
        <end position="303"/>
    </location>
</feature>
<dbReference type="CDD" id="cd00200">
    <property type="entry name" value="WD40"/>
    <property type="match status" value="1"/>
</dbReference>
<dbReference type="SUPFAM" id="SSF50978">
    <property type="entry name" value="WD40 repeat-like"/>
    <property type="match status" value="1"/>
</dbReference>
<dbReference type="AlphaFoldDB" id="H2ZZ06"/>
<dbReference type="EMBL" id="AFYH01111773">
    <property type="status" value="NOT_ANNOTATED_CDS"/>
    <property type="molecule type" value="Genomic_DNA"/>
</dbReference>
<proteinExistence type="inferred from homology"/>
<keyword evidence="4" id="KW-0597">Phosphoprotein</keyword>
<feature type="compositionally biased region" description="Polar residues" evidence="11">
    <location>
        <begin position="324"/>
        <end position="334"/>
    </location>
</feature>
<evidence type="ECO:0000313" key="14">
    <source>
        <dbReference type="Proteomes" id="UP000008672"/>
    </source>
</evidence>
<dbReference type="EMBL" id="AFYH01111776">
    <property type="status" value="NOT_ANNOTATED_CDS"/>
    <property type="molecule type" value="Genomic_DNA"/>
</dbReference>
<evidence type="ECO:0000256" key="4">
    <source>
        <dbReference type="ARBA" id="ARBA00022553"/>
    </source>
</evidence>
<dbReference type="EMBL" id="AFYH01111779">
    <property type="status" value="NOT_ANNOTATED_CDS"/>
    <property type="molecule type" value="Genomic_DNA"/>
</dbReference>
<dbReference type="FunCoup" id="H2ZZ06">
    <property type="interactions" value="688"/>
</dbReference>
<reference evidence="14" key="1">
    <citation type="submission" date="2011-08" db="EMBL/GenBank/DDBJ databases">
        <title>The draft genome of Latimeria chalumnae.</title>
        <authorList>
            <person name="Di Palma F."/>
            <person name="Alfoldi J."/>
            <person name="Johnson J."/>
            <person name="Berlin A."/>
            <person name="Gnerre S."/>
            <person name="Jaffe D."/>
            <person name="MacCallum I."/>
            <person name="Young S."/>
            <person name="Walker B.J."/>
            <person name="Lander E."/>
            <person name="Lindblad-Toh K."/>
        </authorList>
    </citation>
    <scope>NUCLEOTIDE SEQUENCE [LARGE SCALE GENOMIC DNA]</scope>
    <source>
        <strain evidence="14">Wild caught</strain>
    </source>
</reference>
<dbReference type="InterPro" id="IPR015943">
    <property type="entry name" value="WD40/YVTN_repeat-like_dom_sf"/>
</dbReference>
<dbReference type="FunFam" id="2.130.10.10:FF:000498">
    <property type="entry name" value="Striatin 3"/>
    <property type="match status" value="1"/>
</dbReference>
<protein>
    <submittedName>
        <fullName evidence="13">Striatin 4</fullName>
    </submittedName>
</protein>